<keyword evidence="1" id="KW-0732">Signal</keyword>
<keyword evidence="3" id="KW-1185">Reference proteome</keyword>
<feature type="signal peptide" evidence="1">
    <location>
        <begin position="1"/>
        <end position="20"/>
    </location>
</feature>
<proteinExistence type="predicted"/>
<sequence>MLEFCIALLFLRLMASGVLTKDGSRAIRVYESSKTCPEKSMCQFFLMLDDEFSQLDLLMLVSLHSSHPDPAKSRM</sequence>
<evidence type="ECO:0000313" key="3">
    <source>
        <dbReference type="Proteomes" id="UP001558613"/>
    </source>
</evidence>
<reference evidence="2 3" key="1">
    <citation type="submission" date="2023-09" db="EMBL/GenBank/DDBJ databases">
        <authorList>
            <person name="Wang M."/>
        </authorList>
    </citation>
    <scope>NUCLEOTIDE SEQUENCE [LARGE SCALE GENOMIC DNA]</scope>
    <source>
        <strain evidence="2">GT-2023</strain>
        <tissue evidence="2">Liver</tissue>
    </source>
</reference>
<evidence type="ECO:0000256" key="1">
    <source>
        <dbReference type="SAM" id="SignalP"/>
    </source>
</evidence>
<name>A0ABR3ML63_9TELE</name>
<comment type="caution">
    <text evidence="2">The sequence shown here is derived from an EMBL/GenBank/DDBJ whole genome shotgun (WGS) entry which is preliminary data.</text>
</comment>
<protein>
    <recommendedName>
        <fullName evidence="4">Secreted protein</fullName>
    </recommendedName>
</protein>
<organism evidence="2 3">
    <name type="scientific">Cirrhinus molitorella</name>
    <name type="common">mud carp</name>
    <dbReference type="NCBI Taxonomy" id="172907"/>
    <lineage>
        <taxon>Eukaryota</taxon>
        <taxon>Metazoa</taxon>
        <taxon>Chordata</taxon>
        <taxon>Craniata</taxon>
        <taxon>Vertebrata</taxon>
        <taxon>Euteleostomi</taxon>
        <taxon>Actinopterygii</taxon>
        <taxon>Neopterygii</taxon>
        <taxon>Teleostei</taxon>
        <taxon>Ostariophysi</taxon>
        <taxon>Cypriniformes</taxon>
        <taxon>Cyprinidae</taxon>
        <taxon>Labeoninae</taxon>
        <taxon>Labeonini</taxon>
        <taxon>Cirrhinus</taxon>
    </lineage>
</organism>
<evidence type="ECO:0000313" key="2">
    <source>
        <dbReference type="EMBL" id="KAL1265352.1"/>
    </source>
</evidence>
<feature type="chain" id="PRO_5046224232" description="Secreted protein" evidence="1">
    <location>
        <begin position="21"/>
        <end position="75"/>
    </location>
</feature>
<dbReference type="Proteomes" id="UP001558613">
    <property type="component" value="Unassembled WGS sequence"/>
</dbReference>
<accession>A0ABR3ML63</accession>
<gene>
    <name evidence="2" type="ORF">QQF64_003379</name>
</gene>
<dbReference type="EMBL" id="JAYMGO010000011">
    <property type="protein sequence ID" value="KAL1265352.1"/>
    <property type="molecule type" value="Genomic_DNA"/>
</dbReference>
<evidence type="ECO:0008006" key="4">
    <source>
        <dbReference type="Google" id="ProtNLM"/>
    </source>
</evidence>